<evidence type="ECO:0000313" key="2">
    <source>
        <dbReference type="EMBL" id="MBB5897741.1"/>
    </source>
</evidence>
<dbReference type="RefSeq" id="WP_184870182.1">
    <property type="nucleotide sequence ID" value="NZ_BAAAWY010000039.1"/>
</dbReference>
<feature type="signal peptide" evidence="1">
    <location>
        <begin position="1"/>
        <end position="21"/>
    </location>
</feature>
<reference evidence="2 3" key="1">
    <citation type="submission" date="2020-08" db="EMBL/GenBank/DDBJ databases">
        <title>Sequencing the genomes of 1000 actinobacteria strains.</title>
        <authorList>
            <person name="Klenk H.-P."/>
        </authorList>
    </citation>
    <scope>NUCLEOTIDE SEQUENCE [LARGE SCALE GENOMIC DNA]</scope>
    <source>
        <strain evidence="2 3">DSM 43851</strain>
    </source>
</reference>
<sequence length="155" mass="15552">MVAITRSILLAGVLLSVAACASPPHQTETATQLVSAPVCPDALPSHPAAGPASPMVPGTPAAAVVCHYGPQQPNLIKSAQVSDVKGLQSALNSADTAPPPRGVMCPMDDGRTDLVIFAYADGGPVDVTVKPTGCATATNGTAKAYRLTGAVLNKL</sequence>
<comment type="caution">
    <text evidence="2">The sequence shown here is derived from an EMBL/GenBank/DDBJ whole genome shotgun (WGS) entry which is preliminary data.</text>
</comment>
<evidence type="ECO:0008006" key="4">
    <source>
        <dbReference type="Google" id="ProtNLM"/>
    </source>
</evidence>
<protein>
    <recommendedName>
        <fullName evidence="4">Subtilisin inhibitor-like</fullName>
    </recommendedName>
</protein>
<keyword evidence="3" id="KW-1185">Reference proteome</keyword>
<accession>A0A7W9NMP0</accession>
<dbReference type="PROSITE" id="PS51257">
    <property type="entry name" value="PROKAR_LIPOPROTEIN"/>
    <property type="match status" value="1"/>
</dbReference>
<dbReference type="Proteomes" id="UP000585638">
    <property type="component" value="Unassembled WGS sequence"/>
</dbReference>
<dbReference type="EMBL" id="JACHIR010000003">
    <property type="protein sequence ID" value="MBB5897741.1"/>
    <property type="molecule type" value="Genomic_DNA"/>
</dbReference>
<proteinExistence type="predicted"/>
<gene>
    <name evidence="2" type="ORF">BJ998_009000</name>
</gene>
<evidence type="ECO:0000256" key="1">
    <source>
        <dbReference type="SAM" id="SignalP"/>
    </source>
</evidence>
<feature type="chain" id="PRO_5031127768" description="Subtilisin inhibitor-like" evidence="1">
    <location>
        <begin position="22"/>
        <end position="155"/>
    </location>
</feature>
<dbReference type="AlphaFoldDB" id="A0A7W9NMP0"/>
<organism evidence="2 3">
    <name type="scientific">Kutzneria kofuensis</name>
    <dbReference type="NCBI Taxonomy" id="103725"/>
    <lineage>
        <taxon>Bacteria</taxon>
        <taxon>Bacillati</taxon>
        <taxon>Actinomycetota</taxon>
        <taxon>Actinomycetes</taxon>
        <taxon>Pseudonocardiales</taxon>
        <taxon>Pseudonocardiaceae</taxon>
        <taxon>Kutzneria</taxon>
    </lineage>
</organism>
<name>A0A7W9NMP0_9PSEU</name>
<keyword evidence="1" id="KW-0732">Signal</keyword>
<evidence type="ECO:0000313" key="3">
    <source>
        <dbReference type="Proteomes" id="UP000585638"/>
    </source>
</evidence>